<accession>A0A5N8VG43</accession>
<feature type="region of interest" description="Disordered" evidence="1">
    <location>
        <begin position="28"/>
        <end position="88"/>
    </location>
</feature>
<dbReference type="EMBL" id="VJZD01000104">
    <property type="protein sequence ID" value="MPY34220.1"/>
    <property type="molecule type" value="Genomic_DNA"/>
</dbReference>
<organism evidence="2 3">
    <name type="scientific">Streptomyces adustus</name>
    <dbReference type="NCBI Taxonomy" id="1609272"/>
    <lineage>
        <taxon>Bacteria</taxon>
        <taxon>Bacillati</taxon>
        <taxon>Actinomycetota</taxon>
        <taxon>Actinomycetes</taxon>
        <taxon>Kitasatosporales</taxon>
        <taxon>Streptomycetaceae</taxon>
        <taxon>Streptomyces</taxon>
    </lineage>
</organism>
<protein>
    <submittedName>
        <fullName evidence="2">Uncharacterized protein</fullName>
    </submittedName>
</protein>
<evidence type="ECO:0000313" key="3">
    <source>
        <dbReference type="Proteomes" id="UP000325849"/>
    </source>
</evidence>
<feature type="compositionally biased region" description="Basic and acidic residues" evidence="1">
    <location>
        <begin position="71"/>
        <end position="88"/>
    </location>
</feature>
<dbReference type="AlphaFoldDB" id="A0A5N8VG43"/>
<keyword evidence="3" id="KW-1185">Reference proteome</keyword>
<dbReference type="Proteomes" id="UP000325849">
    <property type="component" value="Unassembled WGS sequence"/>
</dbReference>
<evidence type="ECO:0000256" key="1">
    <source>
        <dbReference type="SAM" id="MobiDB-lite"/>
    </source>
</evidence>
<gene>
    <name evidence="2" type="ORF">FNH09_24125</name>
</gene>
<sequence>MGTACRAPAPAHLSRGLLKSPCIRGEYPRSYPRDDFRTGREDPGAAAGNVRPVATPGTCSRRTSRKPKYVQYEDFRPARREHAPNAAP</sequence>
<name>A0A5N8VG43_9ACTN</name>
<reference evidence="2 3" key="1">
    <citation type="submission" date="2019-07" db="EMBL/GenBank/DDBJ databases">
        <title>New species of Amycolatopsis and Streptomyces.</title>
        <authorList>
            <person name="Duangmal K."/>
            <person name="Teo W.F.A."/>
            <person name="Lipun K."/>
        </authorList>
    </citation>
    <scope>NUCLEOTIDE SEQUENCE [LARGE SCALE GENOMIC DNA]</scope>
    <source>
        <strain evidence="2 3">NBRC 109810</strain>
    </source>
</reference>
<comment type="caution">
    <text evidence="2">The sequence shown here is derived from an EMBL/GenBank/DDBJ whole genome shotgun (WGS) entry which is preliminary data.</text>
</comment>
<proteinExistence type="predicted"/>
<evidence type="ECO:0000313" key="2">
    <source>
        <dbReference type="EMBL" id="MPY34220.1"/>
    </source>
</evidence>
<feature type="compositionally biased region" description="Basic and acidic residues" evidence="1">
    <location>
        <begin position="31"/>
        <end position="43"/>
    </location>
</feature>